<proteinExistence type="predicted"/>
<evidence type="ECO:0000313" key="2">
    <source>
        <dbReference type="Proteomes" id="UP000243900"/>
    </source>
</evidence>
<accession>A0A2P6ATZ4</accession>
<comment type="caution">
    <text evidence="1">The sequence shown here is derived from an EMBL/GenBank/DDBJ whole genome shotgun (WGS) entry which is preliminary data.</text>
</comment>
<organism evidence="1 2">
    <name type="scientific">Amnimonas aquatica</name>
    <dbReference type="NCBI Taxonomy" id="2094561"/>
    <lineage>
        <taxon>Bacteria</taxon>
        <taxon>Pseudomonadati</taxon>
        <taxon>Pseudomonadota</taxon>
        <taxon>Gammaproteobacteria</taxon>
        <taxon>Moraxellales</taxon>
        <taxon>Moraxellaceae</taxon>
        <taxon>Amnimonas</taxon>
    </lineage>
</organism>
<dbReference type="Gene3D" id="3.40.630.30">
    <property type="match status" value="1"/>
</dbReference>
<reference evidence="2" key="1">
    <citation type="submission" date="2018-02" db="EMBL/GenBank/DDBJ databases">
        <title>Genome sequencing of Solimonas sp. HR-BB.</title>
        <authorList>
            <person name="Lee Y."/>
            <person name="Jeon C.O."/>
        </authorList>
    </citation>
    <scope>NUCLEOTIDE SEQUENCE [LARGE SCALE GENOMIC DNA]</scope>
    <source>
        <strain evidence="2">HR-E</strain>
    </source>
</reference>
<keyword evidence="2" id="KW-1185">Reference proteome</keyword>
<dbReference type="EMBL" id="PTQZ01000036">
    <property type="protein sequence ID" value="PQA48916.1"/>
    <property type="molecule type" value="Genomic_DNA"/>
</dbReference>
<evidence type="ECO:0008006" key="3">
    <source>
        <dbReference type="Google" id="ProtNLM"/>
    </source>
</evidence>
<gene>
    <name evidence="1" type="ORF">C5O18_02890</name>
</gene>
<protein>
    <recommendedName>
        <fullName evidence="3">GNAT family N-acetyltransferase</fullName>
    </recommendedName>
</protein>
<dbReference type="SUPFAM" id="SSF55729">
    <property type="entry name" value="Acyl-CoA N-acyltransferases (Nat)"/>
    <property type="match status" value="1"/>
</dbReference>
<dbReference type="AlphaFoldDB" id="A0A2P6ATZ4"/>
<name>A0A2P6ATZ4_9GAMM</name>
<dbReference type="InterPro" id="IPR016181">
    <property type="entry name" value="Acyl_CoA_acyltransferase"/>
</dbReference>
<evidence type="ECO:0000313" key="1">
    <source>
        <dbReference type="EMBL" id="PQA48916.1"/>
    </source>
</evidence>
<sequence length="108" mass="11576">MPVTAQPQSFPLDAELSERLARLQPALPLAPGAAGDVFYIGWFNTRPISAAWATGPDDGRQLTGFAIHPATRGRGVLARLAQEMRALENAAGRRVLSADDYSALDTED</sequence>
<dbReference type="RefSeq" id="WP_105191358.1">
    <property type="nucleotide sequence ID" value="NZ_PTQZ01000036.1"/>
</dbReference>
<dbReference type="OrthoDB" id="5736859at2"/>
<dbReference type="Proteomes" id="UP000243900">
    <property type="component" value="Unassembled WGS sequence"/>
</dbReference>